<feature type="region of interest" description="Disordered" evidence="1">
    <location>
        <begin position="34"/>
        <end position="113"/>
    </location>
</feature>
<organism evidence="2 3">
    <name type="scientific">Mucuna pruriens</name>
    <name type="common">Velvet bean</name>
    <name type="synonym">Dolichos pruriens</name>
    <dbReference type="NCBI Taxonomy" id="157652"/>
    <lineage>
        <taxon>Eukaryota</taxon>
        <taxon>Viridiplantae</taxon>
        <taxon>Streptophyta</taxon>
        <taxon>Embryophyta</taxon>
        <taxon>Tracheophyta</taxon>
        <taxon>Spermatophyta</taxon>
        <taxon>Magnoliopsida</taxon>
        <taxon>eudicotyledons</taxon>
        <taxon>Gunneridae</taxon>
        <taxon>Pentapetalae</taxon>
        <taxon>rosids</taxon>
        <taxon>fabids</taxon>
        <taxon>Fabales</taxon>
        <taxon>Fabaceae</taxon>
        <taxon>Papilionoideae</taxon>
        <taxon>50 kb inversion clade</taxon>
        <taxon>NPAAA clade</taxon>
        <taxon>indigoferoid/millettioid clade</taxon>
        <taxon>Phaseoleae</taxon>
        <taxon>Mucuna</taxon>
    </lineage>
</organism>
<accession>A0A371F1R2</accession>
<protein>
    <submittedName>
        <fullName evidence="2">Uncharacterized protein</fullName>
    </submittedName>
</protein>
<dbReference type="Proteomes" id="UP000257109">
    <property type="component" value="Unassembled WGS sequence"/>
</dbReference>
<comment type="caution">
    <text evidence="2">The sequence shown here is derived from an EMBL/GenBank/DDBJ whole genome shotgun (WGS) entry which is preliminary data.</text>
</comment>
<feature type="compositionally biased region" description="Polar residues" evidence="1">
    <location>
        <begin position="34"/>
        <end position="47"/>
    </location>
</feature>
<dbReference type="EMBL" id="QJKJ01011001">
    <property type="protein sequence ID" value="RDX72221.1"/>
    <property type="molecule type" value="Genomic_DNA"/>
</dbReference>
<gene>
    <name evidence="2" type="ORF">CR513_48322</name>
</gene>
<evidence type="ECO:0000313" key="3">
    <source>
        <dbReference type="Proteomes" id="UP000257109"/>
    </source>
</evidence>
<sequence>MNSSNMQFQQNMSTTIQDLKTQIGQLANTVSQLQSIRSSKLPSQTIPNPRGNASVVTLRSGRELPQITSQQEPRATDTDSESDVDSESDADSYVPQQEKSVPLPFPTQTLSAR</sequence>
<dbReference type="AlphaFoldDB" id="A0A371F1R2"/>
<feature type="compositionally biased region" description="Acidic residues" evidence="1">
    <location>
        <begin position="78"/>
        <end position="90"/>
    </location>
</feature>
<name>A0A371F1R2_MUCPR</name>
<proteinExistence type="predicted"/>
<dbReference type="OrthoDB" id="1937287at2759"/>
<reference evidence="2" key="1">
    <citation type="submission" date="2018-05" db="EMBL/GenBank/DDBJ databases">
        <title>Draft genome of Mucuna pruriens seed.</title>
        <authorList>
            <person name="Nnadi N.E."/>
            <person name="Vos R."/>
            <person name="Hasami M.H."/>
            <person name="Devisetty U.K."/>
            <person name="Aguiy J.C."/>
        </authorList>
    </citation>
    <scope>NUCLEOTIDE SEQUENCE [LARGE SCALE GENOMIC DNA]</scope>
    <source>
        <strain evidence="2">JCA_2017</strain>
    </source>
</reference>
<evidence type="ECO:0000313" key="2">
    <source>
        <dbReference type="EMBL" id="RDX72221.1"/>
    </source>
</evidence>
<keyword evidence="3" id="KW-1185">Reference proteome</keyword>
<evidence type="ECO:0000256" key="1">
    <source>
        <dbReference type="SAM" id="MobiDB-lite"/>
    </source>
</evidence>
<feature type="non-terminal residue" evidence="2">
    <location>
        <position position="1"/>
    </location>
</feature>